<dbReference type="AlphaFoldDB" id="A0A859CS72"/>
<dbReference type="Proteomes" id="UP000509371">
    <property type="component" value="Chromosome"/>
</dbReference>
<organism evidence="1 2">
    <name type="scientific">Marinomonas primoryensis</name>
    <dbReference type="NCBI Taxonomy" id="178399"/>
    <lineage>
        <taxon>Bacteria</taxon>
        <taxon>Pseudomonadati</taxon>
        <taxon>Pseudomonadota</taxon>
        <taxon>Gammaproteobacteria</taxon>
        <taxon>Oceanospirillales</taxon>
        <taxon>Oceanospirillaceae</taxon>
        <taxon>Marinomonas</taxon>
    </lineage>
</organism>
<evidence type="ECO:0000313" key="2">
    <source>
        <dbReference type="Proteomes" id="UP000509371"/>
    </source>
</evidence>
<reference evidence="1 2" key="1">
    <citation type="submission" date="2020-06" db="EMBL/GenBank/DDBJ databases">
        <authorList>
            <person name="Voronona O.L."/>
            <person name="Aksenova E.I."/>
            <person name="Kunda M.S."/>
            <person name="Semenov A.N."/>
            <person name="Ryzhova N."/>
        </authorList>
    </citation>
    <scope>NUCLEOTIDE SEQUENCE [LARGE SCALE GENOMIC DNA]</scope>
    <source>
        <strain evidence="1 2">MPKMM3633</strain>
    </source>
</reference>
<dbReference type="EMBL" id="CP054301">
    <property type="protein sequence ID" value="QKK79025.1"/>
    <property type="molecule type" value="Genomic_DNA"/>
</dbReference>
<gene>
    <name evidence="1" type="ORF">MP3633_0287</name>
</gene>
<protein>
    <submittedName>
        <fullName evidence="1">Uncharacterized protein</fullName>
    </submittedName>
</protein>
<sequence>MLGFIVPFFDWLKRVNVASALDVKKQSLPLHIMKCLPLVHLTENAVKSVKKSLAHRNECMPWYSLN</sequence>
<proteinExistence type="predicted"/>
<evidence type="ECO:0000313" key="1">
    <source>
        <dbReference type="EMBL" id="QKK79025.1"/>
    </source>
</evidence>
<name>A0A859CS72_9GAMM</name>
<accession>A0A859CS72</accession>
<dbReference type="KEGG" id="mpri:MP3633_0287"/>